<dbReference type="AlphaFoldDB" id="A0A8T1ZXC5"/>
<proteinExistence type="predicted"/>
<dbReference type="Proteomes" id="UP000694251">
    <property type="component" value="Chromosome 10"/>
</dbReference>
<evidence type="ECO:0000313" key="3">
    <source>
        <dbReference type="Proteomes" id="UP000694251"/>
    </source>
</evidence>
<sequence length="122" mass="13596">MTMKKYIVLMLSVVLVIATMGGRVDGVSCEMKCMLKCGGLLVPENTCIEPCMHAQCHKPPSLPSPLSQMNAIGRRNVREVEGIACWNKCTFLCDRTMTPIRTCTKRCLKKCHISYVFPAQLS</sequence>
<keyword evidence="3" id="KW-1185">Reference proteome</keyword>
<gene>
    <name evidence="2" type="ORF">ISN44_As10g016190</name>
</gene>
<comment type="caution">
    <text evidence="2">The sequence shown here is derived from an EMBL/GenBank/DDBJ whole genome shotgun (WGS) entry which is preliminary data.</text>
</comment>
<evidence type="ECO:0000313" key="2">
    <source>
        <dbReference type="EMBL" id="KAG7564875.1"/>
    </source>
</evidence>
<accession>A0A8T1ZXC5</accession>
<evidence type="ECO:0000256" key="1">
    <source>
        <dbReference type="SAM" id="SignalP"/>
    </source>
</evidence>
<keyword evidence="1" id="KW-0732">Signal</keyword>
<feature type="chain" id="PRO_5035889004" description="Plant thionin family protein" evidence="1">
    <location>
        <begin position="27"/>
        <end position="122"/>
    </location>
</feature>
<organism evidence="2 3">
    <name type="scientific">Arabidopsis suecica</name>
    <name type="common">Swedish thale-cress</name>
    <name type="synonym">Cardaminopsis suecica</name>
    <dbReference type="NCBI Taxonomy" id="45249"/>
    <lineage>
        <taxon>Eukaryota</taxon>
        <taxon>Viridiplantae</taxon>
        <taxon>Streptophyta</taxon>
        <taxon>Embryophyta</taxon>
        <taxon>Tracheophyta</taxon>
        <taxon>Spermatophyta</taxon>
        <taxon>Magnoliopsida</taxon>
        <taxon>eudicotyledons</taxon>
        <taxon>Gunneridae</taxon>
        <taxon>Pentapetalae</taxon>
        <taxon>rosids</taxon>
        <taxon>malvids</taxon>
        <taxon>Brassicales</taxon>
        <taxon>Brassicaceae</taxon>
        <taxon>Camelineae</taxon>
        <taxon>Arabidopsis</taxon>
    </lineage>
</organism>
<feature type="signal peptide" evidence="1">
    <location>
        <begin position="1"/>
        <end position="26"/>
    </location>
</feature>
<dbReference type="EMBL" id="JAEFBJ010000010">
    <property type="protein sequence ID" value="KAG7564875.1"/>
    <property type="molecule type" value="Genomic_DNA"/>
</dbReference>
<evidence type="ECO:0008006" key="4">
    <source>
        <dbReference type="Google" id="ProtNLM"/>
    </source>
</evidence>
<reference evidence="2 3" key="1">
    <citation type="submission" date="2020-12" db="EMBL/GenBank/DDBJ databases">
        <title>Concerted genomic and epigenomic changes stabilize Arabidopsis allopolyploids.</title>
        <authorList>
            <person name="Chen Z."/>
        </authorList>
    </citation>
    <scope>NUCLEOTIDE SEQUENCE [LARGE SCALE GENOMIC DNA]</scope>
    <source>
        <strain evidence="2">As9502</strain>
        <tissue evidence="2">Leaf</tissue>
    </source>
</reference>
<name>A0A8T1ZXC5_ARASU</name>
<protein>
    <recommendedName>
        <fullName evidence="4">Plant thionin family protein</fullName>
    </recommendedName>
</protein>
<dbReference type="OrthoDB" id="1092539at2759"/>